<gene>
    <name evidence="2" type="ORF">HS088_TW04G01241</name>
</gene>
<dbReference type="PROSITE" id="PS50842">
    <property type="entry name" value="EXPANSIN_EG45"/>
    <property type="match status" value="1"/>
</dbReference>
<dbReference type="InterPro" id="IPR007112">
    <property type="entry name" value="Expansin/allergen_DPBB_dom"/>
</dbReference>
<evidence type="ECO:0000313" key="2">
    <source>
        <dbReference type="EMBL" id="KAF5749276.1"/>
    </source>
</evidence>
<sequence length="155" mass="17233">MPALSNSLYVCIKAMELQRSVQLATYVLTLLMSSFRLFSLVSAVSGSGTATYEQYPYHFSGCHGFHDSDGDLRKMAKATEEIWDNGEVCGKKFIVLCIDGRDGDSSPCNHLNAYVTVKIMGYCENCKGAFVLTEEAYARIANTNFRRPIRVAYAE</sequence>
<dbReference type="PANTHER" id="PTHR47295:SF10">
    <property type="entry name" value="EG45-LIKE DOMAIN CONTAINING PROTEIN"/>
    <property type="match status" value="1"/>
</dbReference>
<dbReference type="AlphaFoldDB" id="A0A7J7DT19"/>
<dbReference type="PANTHER" id="PTHR47295">
    <property type="entry name" value="EG45-LIKE DOMAIN CONTAINING PROTEIN 1-RELATED"/>
    <property type="match status" value="1"/>
</dbReference>
<dbReference type="Gene3D" id="2.40.40.10">
    <property type="entry name" value="RlpA-like domain"/>
    <property type="match status" value="1"/>
</dbReference>
<feature type="domain" description="Expansin-like EG45" evidence="1">
    <location>
        <begin position="47"/>
        <end position="155"/>
    </location>
</feature>
<reference evidence="2 3" key="1">
    <citation type="journal article" date="2020" name="Nat. Commun.">
        <title>Genome of Tripterygium wilfordii and identification of cytochrome P450 involved in triptolide biosynthesis.</title>
        <authorList>
            <person name="Tu L."/>
            <person name="Su P."/>
            <person name="Zhang Z."/>
            <person name="Gao L."/>
            <person name="Wang J."/>
            <person name="Hu T."/>
            <person name="Zhou J."/>
            <person name="Zhang Y."/>
            <person name="Zhao Y."/>
            <person name="Liu Y."/>
            <person name="Song Y."/>
            <person name="Tong Y."/>
            <person name="Lu Y."/>
            <person name="Yang J."/>
            <person name="Xu C."/>
            <person name="Jia M."/>
            <person name="Peters R.J."/>
            <person name="Huang L."/>
            <person name="Gao W."/>
        </authorList>
    </citation>
    <scope>NUCLEOTIDE SEQUENCE [LARGE SCALE GENOMIC DNA]</scope>
    <source>
        <strain evidence="3">cv. XIE 37</strain>
        <tissue evidence="2">Leaf</tissue>
    </source>
</reference>
<evidence type="ECO:0000313" key="3">
    <source>
        <dbReference type="Proteomes" id="UP000593562"/>
    </source>
</evidence>
<dbReference type="Proteomes" id="UP000593562">
    <property type="component" value="Unassembled WGS sequence"/>
</dbReference>
<name>A0A7J7DT19_TRIWF</name>
<dbReference type="GO" id="GO:0048046">
    <property type="term" value="C:apoplast"/>
    <property type="evidence" value="ECO:0007669"/>
    <property type="project" value="InterPro"/>
</dbReference>
<dbReference type="InterPro" id="IPR044206">
    <property type="entry name" value="EGC1/2"/>
</dbReference>
<keyword evidence="3" id="KW-1185">Reference proteome</keyword>
<dbReference type="InterPro" id="IPR036908">
    <property type="entry name" value="RlpA-like_sf"/>
</dbReference>
<comment type="caution">
    <text evidence="2">The sequence shown here is derived from an EMBL/GenBank/DDBJ whole genome shotgun (WGS) entry which is preliminary data.</text>
</comment>
<dbReference type="GO" id="GO:0009627">
    <property type="term" value="P:systemic acquired resistance"/>
    <property type="evidence" value="ECO:0007669"/>
    <property type="project" value="InterPro"/>
</dbReference>
<dbReference type="SUPFAM" id="SSF50685">
    <property type="entry name" value="Barwin-like endoglucanases"/>
    <property type="match status" value="1"/>
</dbReference>
<accession>A0A7J7DT19</accession>
<proteinExistence type="predicted"/>
<organism evidence="2 3">
    <name type="scientific">Tripterygium wilfordii</name>
    <name type="common">Thunder God vine</name>
    <dbReference type="NCBI Taxonomy" id="458696"/>
    <lineage>
        <taxon>Eukaryota</taxon>
        <taxon>Viridiplantae</taxon>
        <taxon>Streptophyta</taxon>
        <taxon>Embryophyta</taxon>
        <taxon>Tracheophyta</taxon>
        <taxon>Spermatophyta</taxon>
        <taxon>Magnoliopsida</taxon>
        <taxon>eudicotyledons</taxon>
        <taxon>Gunneridae</taxon>
        <taxon>Pentapetalae</taxon>
        <taxon>rosids</taxon>
        <taxon>fabids</taxon>
        <taxon>Celastrales</taxon>
        <taxon>Celastraceae</taxon>
        <taxon>Tripterygium</taxon>
    </lineage>
</organism>
<dbReference type="EMBL" id="JAAARO010000004">
    <property type="protein sequence ID" value="KAF5749276.1"/>
    <property type="molecule type" value="Genomic_DNA"/>
</dbReference>
<evidence type="ECO:0000259" key="1">
    <source>
        <dbReference type="PROSITE" id="PS50842"/>
    </source>
</evidence>
<protein>
    <submittedName>
        <fullName evidence="2">EG45-like domain containing protein</fullName>
    </submittedName>
</protein>
<dbReference type="InParanoid" id="A0A7J7DT19"/>
<dbReference type="CDD" id="cd22269">
    <property type="entry name" value="DPBB_EG45-like"/>
    <property type="match status" value="1"/>
</dbReference>